<dbReference type="GO" id="GO:0016984">
    <property type="term" value="F:ribulose-bisphosphate carboxylase activity"/>
    <property type="evidence" value="ECO:0007669"/>
    <property type="project" value="InterPro"/>
</dbReference>
<gene>
    <name evidence="7" type="ORF">NFG58_03335</name>
</gene>
<dbReference type="InterPro" id="IPR020878">
    <property type="entry name" value="RuBisCo_large_chain_AS"/>
</dbReference>
<name>A0AAU7KJJ8_9GAMM</name>
<accession>A0AAU7KJJ8</accession>
<dbReference type="RefSeq" id="WP_348827604.1">
    <property type="nucleotide sequence ID" value="NZ_CP098827.1"/>
</dbReference>
<dbReference type="SFLD" id="SFLDS00014">
    <property type="entry name" value="RuBisCO"/>
    <property type="match status" value="1"/>
</dbReference>
<dbReference type="InterPro" id="IPR036376">
    <property type="entry name" value="RuBisCO_lsu_C_sf"/>
</dbReference>
<dbReference type="SFLD" id="SFLDG00301">
    <property type="entry name" value="RuBisCO-like_proteins"/>
    <property type="match status" value="1"/>
</dbReference>
<organism evidence="7">
    <name type="scientific">Halomonas sp. RT37</name>
    <dbReference type="NCBI Taxonomy" id="2950872"/>
    <lineage>
        <taxon>Bacteria</taxon>
        <taxon>Pseudomonadati</taxon>
        <taxon>Pseudomonadota</taxon>
        <taxon>Gammaproteobacteria</taxon>
        <taxon>Oceanospirillales</taxon>
        <taxon>Halomonadaceae</taxon>
        <taxon>Halomonas</taxon>
    </lineage>
</organism>
<dbReference type="InterPro" id="IPR033966">
    <property type="entry name" value="RuBisCO"/>
</dbReference>
<evidence type="ECO:0000259" key="5">
    <source>
        <dbReference type="Pfam" id="PF00016"/>
    </source>
</evidence>
<evidence type="ECO:0000313" key="7">
    <source>
        <dbReference type="EMBL" id="XBO71764.1"/>
    </source>
</evidence>
<comment type="similarity">
    <text evidence="4">Belongs to the RuBisCO large chain family.</text>
</comment>
<dbReference type="PROSITE" id="PS00157">
    <property type="entry name" value="RUBISCO_LARGE"/>
    <property type="match status" value="1"/>
</dbReference>
<feature type="domain" description="Ribulose bisphosphate carboxylase large subunit C-terminal" evidence="5">
    <location>
        <begin position="137"/>
        <end position="419"/>
    </location>
</feature>
<dbReference type="GO" id="GO:0000287">
    <property type="term" value="F:magnesium ion binding"/>
    <property type="evidence" value="ECO:0007669"/>
    <property type="project" value="InterPro"/>
</dbReference>
<evidence type="ECO:0000256" key="4">
    <source>
        <dbReference type="RuleBase" id="RU003834"/>
    </source>
</evidence>
<evidence type="ECO:0000256" key="2">
    <source>
        <dbReference type="ARBA" id="ARBA00022723"/>
    </source>
</evidence>
<dbReference type="Gene3D" id="3.20.20.110">
    <property type="entry name" value="Ribulose bisphosphate carboxylase, large subunit, C-terminal domain"/>
    <property type="match status" value="1"/>
</dbReference>
<dbReference type="PANTHER" id="PTHR42704:SF17">
    <property type="entry name" value="RIBULOSE BISPHOSPHATE CARBOXYLASE LARGE CHAIN"/>
    <property type="match status" value="1"/>
</dbReference>
<comment type="cofactor">
    <cofactor evidence="1">
        <name>Mg(2+)</name>
        <dbReference type="ChEBI" id="CHEBI:18420"/>
    </cofactor>
</comment>
<dbReference type="SUPFAM" id="SSF54966">
    <property type="entry name" value="RuBisCO, large subunit, small (N-terminal) domain"/>
    <property type="match status" value="1"/>
</dbReference>
<dbReference type="Pfam" id="PF02788">
    <property type="entry name" value="RuBisCO_large_N"/>
    <property type="match status" value="1"/>
</dbReference>
<keyword evidence="3" id="KW-0460">Magnesium</keyword>
<dbReference type="GO" id="GO:0015977">
    <property type="term" value="P:carbon fixation"/>
    <property type="evidence" value="ECO:0007669"/>
    <property type="project" value="InterPro"/>
</dbReference>
<evidence type="ECO:0000256" key="1">
    <source>
        <dbReference type="ARBA" id="ARBA00001946"/>
    </source>
</evidence>
<keyword evidence="2" id="KW-0479">Metal-binding</keyword>
<proteinExistence type="inferred from homology"/>
<sequence>MNRIEASYLIETPFEVEQACQVMAGEQSCGTFTRLAAETDDFRKRHAARVESIELLDSVDAPSLPMPTRPQPPGTRYQRARVRLSWPLENLGPSLTTLMATLAGNLYELKEFSGLRLLDVSLPHAFAEACPGPQFGIDGTRRLSGVDQGPLIGTIIKPSVGLSPDATAEVVKELLDGGIDFIKDDELQANGPHCPFTERVDAIMPLVLEHEQRTGRKVMVAFNITGEIDEMRRHHDHVLAAGGSCVMVALNAVGLAGVSHLRRHCELPIHGHRAGWGMFSREPLLGMDFAAWQTFWRLAGVDHLHVNGLANKFSESDDSVAASARACLTPLFDPPGPAHTVMPVFSSNQTACQAIDTCRAMGGRSDMIVTAGGGIMAHPGGIAAGVRSLRQAYDAAARGISLADHARDHGELAQALETFCP</sequence>
<dbReference type="SUPFAM" id="SSF51649">
    <property type="entry name" value="RuBisCo, C-terminal domain"/>
    <property type="match status" value="1"/>
</dbReference>
<dbReference type="InterPro" id="IPR017443">
    <property type="entry name" value="RuBisCO_lsu_fd_N"/>
</dbReference>
<dbReference type="InterPro" id="IPR000685">
    <property type="entry name" value="RuBisCO_lsu_C"/>
</dbReference>
<dbReference type="AlphaFoldDB" id="A0AAU7KJJ8"/>
<dbReference type="InterPro" id="IPR036422">
    <property type="entry name" value="RuBisCO_lsu_N_sf"/>
</dbReference>
<reference evidence="7" key="1">
    <citation type="submission" date="2022-06" db="EMBL/GenBank/DDBJ databases">
        <title>A novel DMS-producing enzyme.</title>
        <authorList>
            <person name="Zhang Y."/>
        </authorList>
    </citation>
    <scope>NUCLEOTIDE SEQUENCE</scope>
    <source>
        <strain evidence="7">RT37</strain>
    </source>
</reference>
<dbReference type="PANTHER" id="PTHR42704">
    <property type="entry name" value="RIBULOSE BISPHOSPHATE CARBOXYLASE"/>
    <property type="match status" value="1"/>
</dbReference>
<dbReference type="Pfam" id="PF00016">
    <property type="entry name" value="RuBisCO_large"/>
    <property type="match status" value="1"/>
</dbReference>
<dbReference type="Gene3D" id="3.30.70.150">
    <property type="entry name" value="RuBisCO large subunit, N-terminal domain"/>
    <property type="match status" value="1"/>
</dbReference>
<feature type="domain" description="Ribulose bisphosphate carboxylase large subunit ferrodoxin-like N-terminal" evidence="6">
    <location>
        <begin position="14"/>
        <end position="126"/>
    </location>
</feature>
<dbReference type="CDD" id="cd08207">
    <property type="entry name" value="RLP_NonPhot"/>
    <property type="match status" value="1"/>
</dbReference>
<protein>
    <submittedName>
        <fullName evidence="7">Ribulose-bisphosphate carboxylase large subunit family protein</fullName>
    </submittedName>
</protein>
<evidence type="ECO:0000259" key="6">
    <source>
        <dbReference type="Pfam" id="PF02788"/>
    </source>
</evidence>
<dbReference type="EMBL" id="CP098827">
    <property type="protein sequence ID" value="XBO71764.1"/>
    <property type="molecule type" value="Genomic_DNA"/>
</dbReference>
<evidence type="ECO:0000256" key="3">
    <source>
        <dbReference type="ARBA" id="ARBA00022842"/>
    </source>
</evidence>